<dbReference type="AlphaFoldDB" id="A0A8S0XN85"/>
<organism evidence="3 4">
    <name type="scientific">Cyclocybe aegerita</name>
    <name type="common">Black poplar mushroom</name>
    <name type="synonym">Agrocybe aegerita</name>
    <dbReference type="NCBI Taxonomy" id="1973307"/>
    <lineage>
        <taxon>Eukaryota</taxon>
        <taxon>Fungi</taxon>
        <taxon>Dikarya</taxon>
        <taxon>Basidiomycota</taxon>
        <taxon>Agaricomycotina</taxon>
        <taxon>Agaricomycetes</taxon>
        <taxon>Agaricomycetidae</taxon>
        <taxon>Agaricales</taxon>
        <taxon>Agaricineae</taxon>
        <taxon>Bolbitiaceae</taxon>
        <taxon>Cyclocybe</taxon>
    </lineage>
</organism>
<evidence type="ECO:0000313" key="4">
    <source>
        <dbReference type="Proteomes" id="UP000467700"/>
    </source>
</evidence>
<protein>
    <recommendedName>
        <fullName evidence="2">F-box domain-containing protein</fullName>
    </recommendedName>
</protein>
<sequence length="331" mass="38221">MGQSRSREHPLCDADDSGTSISSSSNIDSPNSLPSKPPTTELPNELWLHSFSFMALKTLILSRSICTTWRRLVPLADLDPTRRRLIDLYDTVINSPYFLSTRPWTVTHLQLFDREAYIAALESQYPFIPPDFRMFILEWPGRAAIRSIWPGLPLLDCKTSNIERMRGVNFISRQPPQLSALIFKDGYPGVEFVPALLIWRRRASTTWLVFDERPGLFGRVFVLYNFVDVDVIPYHDYGDGDETDYRTLEPEGDYGDFQVQEDWLAYLGWTWECSGGIHHPPPRFSVVQPHDDVAVELEDNGVFTDRTYHDVPAPPWVRRREPQFLQRLSES</sequence>
<feature type="region of interest" description="Disordered" evidence="1">
    <location>
        <begin position="1"/>
        <end position="38"/>
    </location>
</feature>
<dbReference type="InterPro" id="IPR001810">
    <property type="entry name" value="F-box_dom"/>
</dbReference>
<feature type="domain" description="F-box" evidence="2">
    <location>
        <begin position="41"/>
        <end position="73"/>
    </location>
</feature>
<gene>
    <name evidence="3" type="ORF">AAE3_LOCUS3318</name>
</gene>
<dbReference type="CDD" id="cd09917">
    <property type="entry name" value="F-box_SF"/>
    <property type="match status" value="1"/>
</dbReference>
<accession>A0A8S0XN85</accession>
<dbReference type="Gene3D" id="1.20.1280.50">
    <property type="match status" value="1"/>
</dbReference>
<proteinExistence type="predicted"/>
<keyword evidence="4" id="KW-1185">Reference proteome</keyword>
<dbReference type="EMBL" id="CACVBS010000031">
    <property type="protein sequence ID" value="CAA7260937.1"/>
    <property type="molecule type" value="Genomic_DNA"/>
</dbReference>
<feature type="compositionally biased region" description="Low complexity" evidence="1">
    <location>
        <begin position="17"/>
        <end position="34"/>
    </location>
</feature>
<reference evidence="3 4" key="1">
    <citation type="submission" date="2020-01" db="EMBL/GenBank/DDBJ databases">
        <authorList>
            <person name="Gupta K D."/>
        </authorList>
    </citation>
    <scope>NUCLEOTIDE SEQUENCE [LARGE SCALE GENOMIC DNA]</scope>
</reference>
<comment type="caution">
    <text evidence="3">The sequence shown here is derived from an EMBL/GenBank/DDBJ whole genome shotgun (WGS) entry which is preliminary data.</text>
</comment>
<dbReference type="InterPro" id="IPR036047">
    <property type="entry name" value="F-box-like_dom_sf"/>
</dbReference>
<feature type="compositionally biased region" description="Basic and acidic residues" evidence="1">
    <location>
        <begin position="1"/>
        <end position="12"/>
    </location>
</feature>
<name>A0A8S0XN85_CYCAE</name>
<evidence type="ECO:0000259" key="2">
    <source>
        <dbReference type="Pfam" id="PF00646"/>
    </source>
</evidence>
<dbReference type="OrthoDB" id="2788844at2759"/>
<dbReference type="Proteomes" id="UP000467700">
    <property type="component" value="Unassembled WGS sequence"/>
</dbReference>
<evidence type="ECO:0000313" key="3">
    <source>
        <dbReference type="EMBL" id="CAA7260937.1"/>
    </source>
</evidence>
<evidence type="ECO:0000256" key="1">
    <source>
        <dbReference type="SAM" id="MobiDB-lite"/>
    </source>
</evidence>
<dbReference type="SUPFAM" id="SSF81383">
    <property type="entry name" value="F-box domain"/>
    <property type="match status" value="1"/>
</dbReference>
<dbReference type="Pfam" id="PF00646">
    <property type="entry name" value="F-box"/>
    <property type="match status" value="1"/>
</dbReference>